<evidence type="ECO:0000256" key="2">
    <source>
        <dbReference type="ARBA" id="ARBA00022692"/>
    </source>
</evidence>
<dbReference type="EMBL" id="JARTFS010000005">
    <property type="protein sequence ID" value="MED4401171.1"/>
    <property type="molecule type" value="Genomic_DNA"/>
</dbReference>
<feature type="transmembrane region" description="Helical" evidence="5">
    <location>
        <begin position="137"/>
        <end position="157"/>
    </location>
</feature>
<feature type="transmembrane region" description="Helical" evidence="5">
    <location>
        <begin position="70"/>
        <end position="87"/>
    </location>
</feature>
<accession>A0ABU6NZ77</accession>
<dbReference type="InterPro" id="IPR003810">
    <property type="entry name" value="Mntp/YtaF"/>
</dbReference>
<evidence type="ECO:0000313" key="6">
    <source>
        <dbReference type="EMBL" id="MED4401171.1"/>
    </source>
</evidence>
<dbReference type="InterPro" id="IPR014205">
    <property type="entry name" value="Spore_YtaF"/>
</dbReference>
<proteinExistence type="predicted"/>
<feature type="transmembrane region" description="Helical" evidence="5">
    <location>
        <begin position="163"/>
        <end position="181"/>
    </location>
</feature>
<comment type="caution">
    <text evidence="6">The sequence shown here is derived from an EMBL/GenBank/DDBJ whole genome shotgun (WGS) entry which is preliminary data.</text>
</comment>
<gene>
    <name evidence="6" type="primary">ytaF</name>
    <name evidence="6" type="ORF">P9271_07465</name>
</gene>
<feature type="transmembrane region" description="Helical" evidence="5">
    <location>
        <begin position="37"/>
        <end position="58"/>
    </location>
</feature>
<keyword evidence="7" id="KW-1185">Reference proteome</keyword>
<protein>
    <submittedName>
        <fullName evidence="6">Sporulation membrane protein YtaF</fullName>
    </submittedName>
</protein>
<dbReference type="NCBIfam" id="TIGR02840">
    <property type="entry name" value="spore_YtaF"/>
    <property type="match status" value="1"/>
</dbReference>
<dbReference type="Pfam" id="PF02659">
    <property type="entry name" value="Mntp"/>
    <property type="match status" value="2"/>
</dbReference>
<keyword evidence="2 5" id="KW-0812">Transmembrane</keyword>
<dbReference type="PANTHER" id="PTHR35529:SF2">
    <property type="entry name" value="SPORULATION PROTEIN YTAF-RELATED"/>
    <property type="match status" value="1"/>
</dbReference>
<evidence type="ECO:0000256" key="4">
    <source>
        <dbReference type="ARBA" id="ARBA00023136"/>
    </source>
</evidence>
<evidence type="ECO:0000313" key="7">
    <source>
        <dbReference type="Proteomes" id="UP001342826"/>
    </source>
</evidence>
<keyword evidence="3 5" id="KW-1133">Transmembrane helix</keyword>
<organism evidence="6 7">
    <name type="scientific">Metabacillus fastidiosus</name>
    <dbReference type="NCBI Taxonomy" id="1458"/>
    <lineage>
        <taxon>Bacteria</taxon>
        <taxon>Bacillati</taxon>
        <taxon>Bacillota</taxon>
        <taxon>Bacilli</taxon>
        <taxon>Bacillales</taxon>
        <taxon>Bacillaceae</taxon>
        <taxon>Metabacillus</taxon>
    </lineage>
</organism>
<dbReference type="Proteomes" id="UP001342826">
    <property type="component" value="Unassembled WGS sequence"/>
</dbReference>
<dbReference type="PANTHER" id="PTHR35529">
    <property type="entry name" value="MANGANESE EFFLUX PUMP MNTP-RELATED"/>
    <property type="match status" value="1"/>
</dbReference>
<evidence type="ECO:0000256" key="5">
    <source>
        <dbReference type="SAM" id="Phobius"/>
    </source>
</evidence>
<keyword evidence="1" id="KW-1003">Cell membrane</keyword>
<reference evidence="6 7" key="1">
    <citation type="submission" date="2023-03" db="EMBL/GenBank/DDBJ databases">
        <title>Bacillus Genome Sequencing.</title>
        <authorList>
            <person name="Dunlap C."/>
        </authorList>
    </citation>
    <scope>NUCLEOTIDE SEQUENCE [LARGE SCALE GENOMIC DNA]</scope>
    <source>
        <strain evidence="6 7">NRS-1717</strain>
    </source>
</reference>
<dbReference type="GeneID" id="301142830"/>
<feature type="transmembrane region" description="Helical" evidence="5">
    <location>
        <begin position="6"/>
        <end position="25"/>
    </location>
</feature>
<keyword evidence="4 5" id="KW-0472">Membrane</keyword>
<evidence type="ECO:0000256" key="3">
    <source>
        <dbReference type="ARBA" id="ARBA00022989"/>
    </source>
</evidence>
<evidence type="ECO:0000256" key="1">
    <source>
        <dbReference type="ARBA" id="ARBA00022475"/>
    </source>
</evidence>
<dbReference type="RefSeq" id="WP_066234473.1">
    <property type="nucleotide sequence ID" value="NZ_JARTFQ010000007.1"/>
</dbReference>
<sequence length="212" mass="23121">MAIYSSLLLLAFAVSIDSFSVGFTYGLRKMRIPFKSILIIACCSGVTLLIAMLIGHLLLTFMPIYIADKLGGIILILIGAWVLLQFFRQEKQESMNEENEKTIFNLEIKSIGVVIHILRKPMRADMDNSGTITGIEAFLLGFALSLDAFGAGIGAALLGYSPISMSILVAVMSSLFVLAGIKSGHLFADNKWMDKFACLPGILLIIIGVWKL</sequence>
<name>A0ABU6NZ77_9BACI</name>